<dbReference type="GO" id="GO:0005524">
    <property type="term" value="F:ATP binding"/>
    <property type="evidence" value="ECO:0007669"/>
    <property type="project" value="UniProtKB-KW"/>
</dbReference>
<dbReference type="SUPFAM" id="SSF52540">
    <property type="entry name" value="P-loop containing nucleoside triphosphate hydrolases"/>
    <property type="match status" value="1"/>
</dbReference>
<dbReference type="PANTHER" id="PTHR43394:SF1">
    <property type="entry name" value="ATP-BINDING CASSETTE SUB-FAMILY B MEMBER 10, MITOCHONDRIAL"/>
    <property type="match status" value="1"/>
</dbReference>
<feature type="transmembrane region" description="Helical" evidence="9">
    <location>
        <begin position="256"/>
        <end position="283"/>
    </location>
</feature>
<evidence type="ECO:0000256" key="9">
    <source>
        <dbReference type="SAM" id="Phobius"/>
    </source>
</evidence>
<feature type="transmembrane region" description="Helical" evidence="9">
    <location>
        <begin position="60"/>
        <end position="78"/>
    </location>
</feature>
<keyword evidence="6 12" id="KW-0067">ATP-binding</keyword>
<dbReference type="Gene3D" id="3.40.50.300">
    <property type="entry name" value="P-loop containing nucleotide triphosphate hydrolases"/>
    <property type="match status" value="1"/>
</dbReference>
<keyword evidence="3" id="KW-1003">Cell membrane</keyword>
<name>A0A2A7MJW7_9CLOT</name>
<evidence type="ECO:0000256" key="3">
    <source>
        <dbReference type="ARBA" id="ARBA00022475"/>
    </source>
</evidence>
<keyword evidence="8 9" id="KW-0472">Membrane</keyword>
<evidence type="ECO:0000256" key="7">
    <source>
        <dbReference type="ARBA" id="ARBA00022989"/>
    </source>
</evidence>
<dbReference type="GO" id="GO:0015421">
    <property type="term" value="F:ABC-type oligopeptide transporter activity"/>
    <property type="evidence" value="ECO:0007669"/>
    <property type="project" value="TreeGrafter"/>
</dbReference>
<dbReference type="Pfam" id="PF00664">
    <property type="entry name" value="ABC_membrane"/>
    <property type="match status" value="1"/>
</dbReference>
<evidence type="ECO:0000259" key="10">
    <source>
        <dbReference type="PROSITE" id="PS50893"/>
    </source>
</evidence>
<keyword evidence="7 9" id="KW-1133">Transmembrane helix</keyword>
<dbReference type="InterPro" id="IPR003439">
    <property type="entry name" value="ABC_transporter-like_ATP-bd"/>
</dbReference>
<keyword evidence="2" id="KW-0813">Transport</keyword>
<keyword evidence="4 9" id="KW-0812">Transmembrane</keyword>
<keyword evidence="5" id="KW-0547">Nucleotide-binding</keyword>
<dbReference type="PROSITE" id="PS50893">
    <property type="entry name" value="ABC_TRANSPORTER_2"/>
    <property type="match status" value="1"/>
</dbReference>
<protein>
    <submittedName>
        <fullName evidence="12">ABC transporter ATP-binding protein</fullName>
    </submittedName>
</protein>
<evidence type="ECO:0000256" key="6">
    <source>
        <dbReference type="ARBA" id="ARBA00022840"/>
    </source>
</evidence>
<dbReference type="InterPro" id="IPR039421">
    <property type="entry name" value="Type_1_exporter"/>
</dbReference>
<organism evidence="12 13">
    <name type="scientific">Clostridium neonatale</name>
    <dbReference type="NCBI Taxonomy" id="137838"/>
    <lineage>
        <taxon>Bacteria</taxon>
        <taxon>Bacillati</taxon>
        <taxon>Bacillota</taxon>
        <taxon>Clostridia</taxon>
        <taxon>Eubacteriales</taxon>
        <taxon>Clostridiaceae</taxon>
        <taxon>Clostridium</taxon>
    </lineage>
</organism>
<dbReference type="AlphaFoldDB" id="A0A2A7MJW7"/>
<dbReference type="InterPro" id="IPR027417">
    <property type="entry name" value="P-loop_NTPase"/>
</dbReference>
<proteinExistence type="predicted"/>
<evidence type="ECO:0000259" key="11">
    <source>
        <dbReference type="PROSITE" id="PS50929"/>
    </source>
</evidence>
<dbReference type="FunFam" id="3.40.50.300:FF:000287">
    <property type="entry name" value="Multidrug ABC transporter ATP-binding protein"/>
    <property type="match status" value="1"/>
</dbReference>
<sequence>MNSFKRVLTYMKPYNFQIVLAVLCAFMSNIGIVVATYLNGVAVDNIGGINNVNFKNLERILIGLGFIYMLSSIFQWFISRYANKVSYLIVRDMRRDTFKSLNKQPLSYYDHHPHGDIISRFTNDLDNVSDALAVSITNVFSGIVTVITALICMLYLNVKITLGILVVTPICFFIAATISRFSQSSFSKQQQSVGELSSFVAEIVGNQKIVKAFDREKASIREFDCISDNLCKTATKAMFASAMINPSTRFINNISYIAVGLVGGILAITEGVSVGIISSFLIYSAQFAKPFNEISGITAQIQTAFASLERIFNIIDEKTEEPDKVNALELTECKGNITIDNMYFSYDKNISLIEEFSIEVKCGETIAIVGPTGCGKTTLVNLLMRFYDIDKGAIYIDGNNINDITRDSLRKNFGMVLQEPWLFNSTVKENIAYGKPDATDEEIINAATSAYAHSFIKRLKNGYDTIINDEDLSAGQRQLLTIARVMLAEPKVLILDEATSSIDTLTEVRIQKAFLKLMEGRTSFVIAHRLSTIINADKILVMNKGKIVEQGKHEELLKKHGFYYELYNSQFAY</sequence>
<dbReference type="CDD" id="cd18547">
    <property type="entry name" value="ABC_6TM_Tm288_like"/>
    <property type="match status" value="1"/>
</dbReference>
<feature type="transmembrane region" description="Helical" evidence="9">
    <location>
        <begin position="131"/>
        <end position="156"/>
    </location>
</feature>
<dbReference type="GeneID" id="68878283"/>
<feature type="transmembrane region" description="Helical" evidence="9">
    <location>
        <begin position="20"/>
        <end position="40"/>
    </location>
</feature>
<dbReference type="CDD" id="cd03254">
    <property type="entry name" value="ABCC_Glucan_exporter_like"/>
    <property type="match status" value="1"/>
</dbReference>
<dbReference type="InterPro" id="IPR017871">
    <property type="entry name" value="ABC_transporter-like_CS"/>
</dbReference>
<dbReference type="STRING" id="137838.GCA_001458595_03296"/>
<dbReference type="GO" id="GO:0016887">
    <property type="term" value="F:ATP hydrolysis activity"/>
    <property type="evidence" value="ECO:0007669"/>
    <property type="project" value="InterPro"/>
</dbReference>
<feature type="domain" description="ABC transmembrane type-1" evidence="11">
    <location>
        <begin position="19"/>
        <end position="303"/>
    </location>
</feature>
<dbReference type="FunFam" id="1.20.1560.10:FF:000011">
    <property type="entry name" value="Multidrug ABC transporter ATP-binding protein"/>
    <property type="match status" value="1"/>
</dbReference>
<evidence type="ECO:0000313" key="12">
    <source>
        <dbReference type="EMBL" id="PEG31840.1"/>
    </source>
</evidence>
<keyword evidence="13" id="KW-1185">Reference proteome</keyword>
<accession>A0A2A7MJW7</accession>
<dbReference type="PROSITE" id="PS00211">
    <property type="entry name" value="ABC_TRANSPORTER_1"/>
    <property type="match status" value="1"/>
</dbReference>
<dbReference type="OrthoDB" id="9762778at2"/>
<gene>
    <name evidence="12" type="ORF">CQ394_09120</name>
</gene>
<dbReference type="SMART" id="SM00382">
    <property type="entry name" value="AAA"/>
    <property type="match status" value="1"/>
</dbReference>
<dbReference type="InterPro" id="IPR003593">
    <property type="entry name" value="AAA+_ATPase"/>
</dbReference>
<dbReference type="GO" id="GO:0005886">
    <property type="term" value="C:plasma membrane"/>
    <property type="evidence" value="ECO:0007669"/>
    <property type="project" value="UniProtKB-SubCell"/>
</dbReference>
<dbReference type="PROSITE" id="PS50929">
    <property type="entry name" value="ABC_TM1F"/>
    <property type="match status" value="1"/>
</dbReference>
<dbReference type="InterPro" id="IPR036640">
    <property type="entry name" value="ABC1_TM_sf"/>
</dbReference>
<feature type="transmembrane region" description="Helical" evidence="9">
    <location>
        <begin position="162"/>
        <end position="181"/>
    </location>
</feature>
<dbReference type="InterPro" id="IPR011527">
    <property type="entry name" value="ABC1_TM_dom"/>
</dbReference>
<dbReference type="RefSeq" id="WP_058295991.1">
    <property type="nucleotide sequence ID" value="NZ_CAKJVD010000046.1"/>
</dbReference>
<feature type="domain" description="ABC transporter" evidence="10">
    <location>
        <begin position="337"/>
        <end position="569"/>
    </location>
</feature>
<dbReference type="EMBL" id="PDCJ01000001">
    <property type="protein sequence ID" value="PEG31840.1"/>
    <property type="molecule type" value="Genomic_DNA"/>
</dbReference>
<evidence type="ECO:0000256" key="1">
    <source>
        <dbReference type="ARBA" id="ARBA00004651"/>
    </source>
</evidence>
<dbReference type="Gene3D" id="1.20.1560.10">
    <property type="entry name" value="ABC transporter type 1, transmembrane domain"/>
    <property type="match status" value="1"/>
</dbReference>
<evidence type="ECO:0000313" key="13">
    <source>
        <dbReference type="Proteomes" id="UP000220840"/>
    </source>
</evidence>
<evidence type="ECO:0000256" key="8">
    <source>
        <dbReference type="ARBA" id="ARBA00023136"/>
    </source>
</evidence>
<dbReference type="Proteomes" id="UP000220840">
    <property type="component" value="Unassembled WGS sequence"/>
</dbReference>
<evidence type="ECO:0000256" key="5">
    <source>
        <dbReference type="ARBA" id="ARBA00022741"/>
    </source>
</evidence>
<evidence type="ECO:0000256" key="2">
    <source>
        <dbReference type="ARBA" id="ARBA00022448"/>
    </source>
</evidence>
<reference evidence="12 13" key="1">
    <citation type="submission" date="2017-10" db="EMBL/GenBank/DDBJ databases">
        <title>Effective Description of Clostridium neonatale sp. nov. linked to necrotizing enterocolitis in neonates and a clarification of species assignable to the genus Clostridium (Prazmowski 1880) emend. Lawson and Rainey 2016.</title>
        <authorList>
            <person name="Bernard K."/>
            <person name="Burdz T."/>
            <person name="Wiebe D."/>
            <person name="Balcewich B."/>
            <person name="Alfa M."/>
            <person name="Bernier A.-M."/>
        </authorList>
    </citation>
    <scope>NUCLEOTIDE SEQUENCE [LARGE SCALE GENOMIC DNA]</scope>
    <source>
        <strain evidence="12 13">LCDC99A005</strain>
    </source>
</reference>
<dbReference type="SUPFAM" id="SSF90123">
    <property type="entry name" value="ABC transporter transmembrane region"/>
    <property type="match status" value="1"/>
</dbReference>
<comment type="subcellular location">
    <subcellularLocation>
        <location evidence="1">Cell membrane</location>
        <topology evidence="1">Multi-pass membrane protein</topology>
    </subcellularLocation>
</comment>
<evidence type="ECO:0000256" key="4">
    <source>
        <dbReference type="ARBA" id="ARBA00022692"/>
    </source>
</evidence>
<comment type="caution">
    <text evidence="12">The sequence shown here is derived from an EMBL/GenBank/DDBJ whole genome shotgun (WGS) entry which is preliminary data.</text>
</comment>
<dbReference type="Pfam" id="PF00005">
    <property type="entry name" value="ABC_tran"/>
    <property type="match status" value="1"/>
</dbReference>
<dbReference type="PANTHER" id="PTHR43394">
    <property type="entry name" value="ATP-DEPENDENT PERMEASE MDL1, MITOCHONDRIAL"/>
    <property type="match status" value="1"/>
</dbReference>